<dbReference type="SFLD" id="SFLDS00029">
    <property type="entry name" value="Radical_SAM"/>
    <property type="match status" value="1"/>
</dbReference>
<dbReference type="InterPro" id="IPR023867">
    <property type="entry name" value="Sulphatase_maturase_rSAM"/>
</dbReference>
<gene>
    <name evidence="7" type="ORF">HNP86_001818</name>
</gene>
<dbReference type="PANTHER" id="PTHR43273">
    <property type="entry name" value="ANAEROBIC SULFATASE-MATURATING ENZYME HOMOLOG ASLB-RELATED"/>
    <property type="match status" value="1"/>
</dbReference>
<dbReference type="PROSITE" id="PS51918">
    <property type="entry name" value="RADICAL_SAM"/>
    <property type="match status" value="1"/>
</dbReference>
<keyword evidence="2" id="KW-0479">Metal-binding</keyword>
<dbReference type="Pfam" id="PF04055">
    <property type="entry name" value="Radical_SAM"/>
    <property type="match status" value="1"/>
</dbReference>
<evidence type="ECO:0000256" key="4">
    <source>
        <dbReference type="ARBA" id="ARBA00023014"/>
    </source>
</evidence>
<comment type="similarity">
    <text evidence="5">Belongs to the radical SAM superfamily. Anaerobic sulfatase-maturating enzyme family.</text>
</comment>
<dbReference type="InterPro" id="IPR007197">
    <property type="entry name" value="rSAM"/>
</dbReference>
<comment type="caution">
    <text evidence="7">The sequence shown here is derived from an EMBL/GenBank/DDBJ whole genome shotgun (WGS) entry which is preliminary data.</text>
</comment>
<dbReference type="SUPFAM" id="SSF102114">
    <property type="entry name" value="Radical SAM enzymes"/>
    <property type="match status" value="1"/>
</dbReference>
<reference evidence="7 8" key="1">
    <citation type="submission" date="2020-07" db="EMBL/GenBank/DDBJ databases">
        <title>Genomic Encyclopedia of Type Strains, Phase IV (KMG-V): Genome sequencing to study the core and pangenomes of soil and plant-associated prokaryotes.</title>
        <authorList>
            <person name="Whitman W."/>
        </authorList>
    </citation>
    <scope>NUCLEOTIDE SEQUENCE [LARGE SCALE GENOMIC DNA]</scope>
    <source>
        <strain evidence="7 8">A1</strain>
    </source>
</reference>
<dbReference type="Gene3D" id="3.20.20.70">
    <property type="entry name" value="Aldolase class I"/>
    <property type="match status" value="1"/>
</dbReference>
<keyword evidence="3" id="KW-0408">Iron</keyword>
<dbReference type="AlphaFoldDB" id="A0A7J9NVG3"/>
<evidence type="ECO:0000256" key="3">
    <source>
        <dbReference type="ARBA" id="ARBA00023004"/>
    </source>
</evidence>
<sequence length="320" mass="36675">MFVLLCLSKSCNLKCEGCSATHTGATLDEKSLETIIATLSKMSNDNRITDIVMHGCETFMVNPVMLDRLITWIRATLPAIKLSCQTNGTLIDDTEVFNVLVNHNVSMSTSYRGTEELFDKVTRVSGSYKKFVSGAEKIKKYMGGKLSAILYYPTELEDEFLDNYKEIIDDAVRIGITNLKINEFESNVPNKRYFEFVTKCTEYIMEKQYSLALSPVTMLMKVFHGNGSLECAWRHNCKTFVAVQLDGTIEGCNRGYKEYKPVYNECLQCEIYGWCSGGCESTRELCGYYPYCEDRKKLVKWVLANRLKLYLYYHVFKQII</sequence>
<name>A0A7J9NVG3_METMI</name>
<evidence type="ECO:0000313" key="7">
    <source>
        <dbReference type="EMBL" id="MBA2851659.1"/>
    </source>
</evidence>
<dbReference type="InterPro" id="IPR058240">
    <property type="entry name" value="rSAM_sf"/>
</dbReference>
<evidence type="ECO:0000256" key="2">
    <source>
        <dbReference type="ARBA" id="ARBA00022723"/>
    </source>
</evidence>
<evidence type="ECO:0000256" key="1">
    <source>
        <dbReference type="ARBA" id="ARBA00022691"/>
    </source>
</evidence>
<evidence type="ECO:0000313" key="8">
    <source>
        <dbReference type="Proteomes" id="UP000564425"/>
    </source>
</evidence>
<dbReference type="Proteomes" id="UP000564425">
    <property type="component" value="Unassembled WGS sequence"/>
</dbReference>
<proteinExistence type="inferred from homology"/>
<organism evidence="7 8">
    <name type="scientific">Methanococcus maripaludis</name>
    <name type="common">Methanococcus deltae</name>
    <dbReference type="NCBI Taxonomy" id="39152"/>
    <lineage>
        <taxon>Archaea</taxon>
        <taxon>Methanobacteriati</taxon>
        <taxon>Methanobacteriota</taxon>
        <taxon>Methanomada group</taxon>
        <taxon>Methanococci</taxon>
        <taxon>Methanococcales</taxon>
        <taxon>Methanococcaceae</taxon>
        <taxon>Methanococcus</taxon>
    </lineage>
</organism>
<protein>
    <submittedName>
        <fullName evidence="7">Sulfatase maturation enzyme AslB (Radical SAM superfamily)</fullName>
    </submittedName>
</protein>
<dbReference type="InterPro" id="IPR013785">
    <property type="entry name" value="Aldolase_TIM"/>
</dbReference>
<dbReference type="GO" id="GO:0046872">
    <property type="term" value="F:metal ion binding"/>
    <property type="evidence" value="ECO:0007669"/>
    <property type="project" value="UniProtKB-KW"/>
</dbReference>
<dbReference type="EMBL" id="JACDUH010000003">
    <property type="protein sequence ID" value="MBA2851659.1"/>
    <property type="molecule type" value="Genomic_DNA"/>
</dbReference>
<keyword evidence="1" id="KW-0949">S-adenosyl-L-methionine</keyword>
<evidence type="ECO:0000256" key="5">
    <source>
        <dbReference type="ARBA" id="ARBA00023601"/>
    </source>
</evidence>
<dbReference type="GO" id="GO:0051536">
    <property type="term" value="F:iron-sulfur cluster binding"/>
    <property type="evidence" value="ECO:0007669"/>
    <property type="project" value="UniProtKB-KW"/>
</dbReference>
<keyword evidence="4" id="KW-0411">Iron-sulfur</keyword>
<evidence type="ECO:0000259" key="6">
    <source>
        <dbReference type="PROSITE" id="PS51918"/>
    </source>
</evidence>
<dbReference type="PANTHER" id="PTHR43273:SF3">
    <property type="entry name" value="ANAEROBIC SULFATASE-MATURATING ENZYME HOMOLOG ASLB-RELATED"/>
    <property type="match status" value="1"/>
</dbReference>
<dbReference type="RefSeq" id="WP_181501485.1">
    <property type="nucleotide sequence ID" value="NZ_JACDUH010000003.1"/>
</dbReference>
<dbReference type="GO" id="GO:0016491">
    <property type="term" value="F:oxidoreductase activity"/>
    <property type="evidence" value="ECO:0007669"/>
    <property type="project" value="InterPro"/>
</dbReference>
<feature type="domain" description="Radical SAM core" evidence="6">
    <location>
        <begin position="1"/>
        <end position="216"/>
    </location>
</feature>
<dbReference type="SFLD" id="SFLDG01067">
    <property type="entry name" value="SPASM/twitch_domain_containing"/>
    <property type="match status" value="1"/>
</dbReference>
<accession>A0A7J9NVG3</accession>